<feature type="domain" description="CCDC113/CCDC96 coiled-coil" evidence="6">
    <location>
        <begin position="415"/>
        <end position="588"/>
    </location>
</feature>
<dbReference type="EMBL" id="JAWDGP010004758">
    <property type="protein sequence ID" value="KAK3762148.1"/>
    <property type="molecule type" value="Genomic_DNA"/>
</dbReference>
<comment type="caution">
    <text evidence="7">The sequence shown here is derived from an EMBL/GenBank/DDBJ whole genome shotgun (WGS) entry which is preliminary data.</text>
</comment>
<evidence type="ECO:0000256" key="1">
    <source>
        <dbReference type="ARBA" id="ARBA00004138"/>
    </source>
</evidence>
<comment type="subcellular location">
    <subcellularLocation>
        <location evidence="1">Cell projection</location>
        <location evidence="1">Cilium</location>
    </subcellularLocation>
</comment>
<evidence type="ECO:0000256" key="2">
    <source>
        <dbReference type="ARBA" id="ARBA00023054"/>
    </source>
</evidence>
<feature type="compositionally biased region" description="Acidic residues" evidence="5">
    <location>
        <begin position="173"/>
        <end position="207"/>
    </location>
</feature>
<protein>
    <recommendedName>
        <fullName evidence="6">CCDC113/CCDC96 coiled-coil domain-containing protein</fullName>
    </recommendedName>
</protein>
<evidence type="ECO:0000256" key="5">
    <source>
        <dbReference type="SAM" id="MobiDB-lite"/>
    </source>
</evidence>
<keyword evidence="2 4" id="KW-0175">Coiled coil</keyword>
<evidence type="ECO:0000313" key="8">
    <source>
        <dbReference type="Proteomes" id="UP001283361"/>
    </source>
</evidence>
<evidence type="ECO:0000256" key="4">
    <source>
        <dbReference type="SAM" id="Coils"/>
    </source>
</evidence>
<evidence type="ECO:0000256" key="3">
    <source>
        <dbReference type="ARBA" id="ARBA00023273"/>
    </source>
</evidence>
<feature type="coiled-coil region" evidence="4">
    <location>
        <begin position="328"/>
        <end position="380"/>
    </location>
</feature>
<gene>
    <name evidence="7" type="ORF">RRG08_024957</name>
</gene>
<dbReference type="GO" id="GO:0060271">
    <property type="term" value="P:cilium assembly"/>
    <property type="evidence" value="ECO:0007669"/>
    <property type="project" value="TreeGrafter"/>
</dbReference>
<evidence type="ECO:0000313" key="7">
    <source>
        <dbReference type="EMBL" id="KAK3762148.1"/>
    </source>
</evidence>
<dbReference type="Pfam" id="PF13870">
    <property type="entry name" value="CCDC113_CCDC96_CC"/>
    <property type="match status" value="1"/>
</dbReference>
<dbReference type="GO" id="GO:0036064">
    <property type="term" value="C:ciliary basal body"/>
    <property type="evidence" value="ECO:0007669"/>
    <property type="project" value="TreeGrafter"/>
</dbReference>
<dbReference type="GO" id="GO:0005930">
    <property type="term" value="C:axoneme"/>
    <property type="evidence" value="ECO:0007669"/>
    <property type="project" value="TreeGrafter"/>
</dbReference>
<organism evidence="7 8">
    <name type="scientific">Elysia crispata</name>
    <name type="common">lettuce slug</name>
    <dbReference type="NCBI Taxonomy" id="231223"/>
    <lineage>
        <taxon>Eukaryota</taxon>
        <taxon>Metazoa</taxon>
        <taxon>Spiralia</taxon>
        <taxon>Lophotrochozoa</taxon>
        <taxon>Mollusca</taxon>
        <taxon>Gastropoda</taxon>
        <taxon>Heterobranchia</taxon>
        <taxon>Euthyneura</taxon>
        <taxon>Panpulmonata</taxon>
        <taxon>Sacoglossa</taxon>
        <taxon>Placobranchoidea</taxon>
        <taxon>Plakobranchidae</taxon>
        <taxon>Elysia</taxon>
    </lineage>
</organism>
<evidence type="ECO:0000259" key="6">
    <source>
        <dbReference type="Pfam" id="PF13870"/>
    </source>
</evidence>
<dbReference type="InterPro" id="IPR051885">
    <property type="entry name" value="CC_CF"/>
</dbReference>
<dbReference type="PANTHER" id="PTHR15654">
    <property type="entry name" value="COILED-COIL DOMAIN-CONTAINING PROTEIN 113-RELATED"/>
    <property type="match status" value="1"/>
</dbReference>
<feature type="coiled-coil region" evidence="4">
    <location>
        <begin position="420"/>
        <end position="586"/>
    </location>
</feature>
<feature type="compositionally biased region" description="Basic and acidic residues" evidence="5">
    <location>
        <begin position="134"/>
        <end position="146"/>
    </location>
</feature>
<accession>A0AAE1DA95</accession>
<feature type="region of interest" description="Disordered" evidence="5">
    <location>
        <begin position="1"/>
        <end position="285"/>
    </location>
</feature>
<dbReference type="Proteomes" id="UP001283361">
    <property type="component" value="Unassembled WGS sequence"/>
</dbReference>
<sequence>MADAEESANVPTTEVQPEEENTEKPEIKDEEAPEQSAAEDGAAAEMNAEAPAEVKAEEPEGEEQTPVAAEEADESAEAPQSEKTEEPSQPTGGGDAEPAVDSVEQSESADALPAGEDGKDESDKPEEGAEQSEEQTKEQEESKAETEPSASQEETNIEKPEEEVDAEPKDETDTQQEEGAEVEAETVKEETEEVPVSDEVPDQEEETVAAGERLSRGATPPQEEETAANFDQDRPEATTPDKFEEEKQIEEEGDFVEAVPEEEEQEMVEEEPEDEEPAFRRQELIERYHDALAERDQLQQQNYGLQHKLAEHFKKKKADERQDYDKNVTDQEQRYLKYMAQLEELRRQDAMEKQSYRAYIEDAKNRCQEKKERVDIERKKFMEFKKQVALNALNSRSGKPIPPKDIEQYMVNEVKKEHDVVNVRLENIKLKNKLKKKEQQLKSKEELAEGLHLIDFEQLKIENQTYNEKIEERNEELLKLRKKITSTVQVLTHLKEKLQFVQGENLEQTNELKEVESDLAQSRDILSRTKQARDALRIDNQKLRQNCGLLGSEPLLRDFEERKDESDELQAKLETLKMRHAELTLHCNQVRRKIDQARLQAA</sequence>
<dbReference type="PANTHER" id="PTHR15654:SF1">
    <property type="entry name" value="COILED-COIL DOMAIN-CONTAINING PROTEIN 96"/>
    <property type="match status" value="1"/>
</dbReference>
<feature type="compositionally biased region" description="Acidic residues" evidence="5">
    <location>
        <begin position="247"/>
        <end position="276"/>
    </location>
</feature>
<feature type="compositionally biased region" description="Low complexity" evidence="5">
    <location>
        <begin position="34"/>
        <end position="51"/>
    </location>
</feature>
<keyword evidence="8" id="KW-1185">Reference proteome</keyword>
<dbReference type="InterPro" id="IPR025254">
    <property type="entry name" value="CCDC113/CCDC96_CC"/>
</dbReference>
<proteinExistence type="predicted"/>
<feature type="compositionally biased region" description="Basic and acidic residues" evidence="5">
    <location>
        <begin position="231"/>
        <end position="246"/>
    </location>
</feature>
<keyword evidence="3" id="KW-0966">Cell projection</keyword>
<dbReference type="AlphaFoldDB" id="A0AAE1DA95"/>
<name>A0AAE1DA95_9GAST</name>
<reference evidence="7" key="1">
    <citation type="journal article" date="2023" name="G3 (Bethesda)">
        <title>A reference genome for the long-term kleptoplast-retaining sea slug Elysia crispata morphotype clarki.</title>
        <authorList>
            <person name="Eastman K.E."/>
            <person name="Pendleton A.L."/>
            <person name="Shaikh M.A."/>
            <person name="Suttiyut T."/>
            <person name="Ogas R."/>
            <person name="Tomko P."/>
            <person name="Gavelis G."/>
            <person name="Widhalm J.R."/>
            <person name="Wisecaver J.H."/>
        </authorList>
    </citation>
    <scope>NUCLEOTIDE SEQUENCE</scope>
    <source>
        <strain evidence="7">ECLA1</strain>
    </source>
</reference>